<evidence type="ECO:0000313" key="5">
    <source>
        <dbReference type="Proteomes" id="UP001595632"/>
    </source>
</evidence>
<dbReference type="Pfam" id="PF02685">
    <property type="entry name" value="Glucokinase"/>
    <property type="match status" value="1"/>
</dbReference>
<dbReference type="Proteomes" id="UP001595632">
    <property type="component" value="Unassembled WGS sequence"/>
</dbReference>
<dbReference type="InterPro" id="IPR050201">
    <property type="entry name" value="Bacterial_glucokinase"/>
</dbReference>
<dbReference type="EMBL" id="JBHRTB010000010">
    <property type="protein sequence ID" value="MFC3143690.1"/>
    <property type="molecule type" value="Genomic_DNA"/>
</dbReference>
<keyword evidence="1" id="KW-0808">Transferase</keyword>
<comment type="similarity">
    <text evidence="3">Belongs to the bacterial glucokinase family.</text>
</comment>
<dbReference type="CDD" id="cd24008">
    <property type="entry name" value="ASKHA_NBD_GLK"/>
    <property type="match status" value="1"/>
</dbReference>
<dbReference type="Gene3D" id="3.40.367.20">
    <property type="match status" value="1"/>
</dbReference>
<protein>
    <submittedName>
        <fullName evidence="4">Glucokinase</fullName>
    </submittedName>
</protein>
<evidence type="ECO:0000256" key="1">
    <source>
        <dbReference type="ARBA" id="ARBA00022679"/>
    </source>
</evidence>
<dbReference type="InterPro" id="IPR003836">
    <property type="entry name" value="Glucokinase"/>
</dbReference>
<gene>
    <name evidence="4" type="ORF">ACFOGP_13290</name>
</gene>
<dbReference type="RefSeq" id="WP_275630967.1">
    <property type="nucleotide sequence ID" value="NZ_JARGYD010000001.1"/>
</dbReference>
<evidence type="ECO:0000256" key="3">
    <source>
        <dbReference type="RuleBase" id="RU004046"/>
    </source>
</evidence>
<keyword evidence="2" id="KW-0418">Kinase</keyword>
<dbReference type="InterPro" id="IPR043129">
    <property type="entry name" value="ATPase_NBD"/>
</dbReference>
<evidence type="ECO:0000313" key="4">
    <source>
        <dbReference type="EMBL" id="MFC3143690.1"/>
    </source>
</evidence>
<proteinExistence type="inferred from homology"/>
<name>A0ABV7GUJ8_9RHOB</name>
<comment type="caution">
    <text evidence="4">The sequence shown here is derived from an EMBL/GenBank/DDBJ whole genome shotgun (WGS) entry which is preliminary data.</text>
</comment>
<reference evidence="5" key="1">
    <citation type="journal article" date="2019" name="Int. J. Syst. Evol. Microbiol.">
        <title>The Global Catalogue of Microorganisms (GCM) 10K type strain sequencing project: providing services to taxonomists for standard genome sequencing and annotation.</title>
        <authorList>
            <consortium name="The Broad Institute Genomics Platform"/>
            <consortium name="The Broad Institute Genome Sequencing Center for Infectious Disease"/>
            <person name="Wu L."/>
            <person name="Ma J."/>
        </authorList>
    </citation>
    <scope>NUCLEOTIDE SEQUENCE [LARGE SCALE GENOMIC DNA]</scope>
    <source>
        <strain evidence="5">KCTC 52366</strain>
    </source>
</reference>
<dbReference type="PANTHER" id="PTHR47690:SF1">
    <property type="entry name" value="GLUCOKINASE"/>
    <property type="match status" value="1"/>
</dbReference>
<organism evidence="4 5">
    <name type="scientific">Psychromarinibacter halotolerans</name>
    <dbReference type="NCBI Taxonomy" id="1775175"/>
    <lineage>
        <taxon>Bacteria</taxon>
        <taxon>Pseudomonadati</taxon>
        <taxon>Pseudomonadota</taxon>
        <taxon>Alphaproteobacteria</taxon>
        <taxon>Rhodobacterales</taxon>
        <taxon>Paracoccaceae</taxon>
        <taxon>Psychromarinibacter</taxon>
    </lineage>
</organism>
<evidence type="ECO:0000256" key="2">
    <source>
        <dbReference type="ARBA" id="ARBA00022777"/>
    </source>
</evidence>
<accession>A0ABV7GUJ8</accession>
<keyword evidence="5" id="KW-1185">Reference proteome</keyword>
<dbReference type="Gene3D" id="3.30.420.40">
    <property type="match status" value="1"/>
</dbReference>
<dbReference type="PANTHER" id="PTHR47690">
    <property type="entry name" value="GLUCOKINASE"/>
    <property type="match status" value="1"/>
</dbReference>
<sequence length="326" mass="34771">MARTPDRYSLVADIGGTNTRVALAERRRVVPETVRRYRNADHPGLDSVLREFLDAEGGVDCTGACVAVAGPVRDGVGELTNLDWRIDAASVAKAAKAETVSILNDLQAQGFALEHLSDDSLRPIIPMPDAAPDATRLVVGAGTGFNSATAYHTRRGRIVPPAESGHANMPIRNEADLRLAKFVETAHGFPGIEDVLAGRGLERIYAWVGHEAGEIVEKRAADIMAGLADGSDPRAEDTARVYVRLFGSVVGNLALNQLPFGGIYLIGGVATAFAPYFERFGFTEAFRDKGRFAGFMGNFGVSVVEDDYAALTGCASHLEEVMSHGA</sequence>
<dbReference type="SUPFAM" id="SSF53067">
    <property type="entry name" value="Actin-like ATPase domain"/>
    <property type="match status" value="1"/>
</dbReference>